<dbReference type="PANTHER" id="PTHR30435">
    <property type="entry name" value="FLAGELLAR PROTEIN"/>
    <property type="match status" value="1"/>
</dbReference>
<name>A0A6N6MZW0_9BACT</name>
<dbReference type="InterPro" id="IPR037925">
    <property type="entry name" value="FlgE/F/G-like"/>
</dbReference>
<feature type="domain" description="Flagellar hook protein FlgE/F/G-like D1" evidence="7">
    <location>
        <begin position="99"/>
        <end position="161"/>
    </location>
</feature>
<keyword evidence="9" id="KW-1185">Reference proteome</keyword>
<evidence type="ECO:0000256" key="1">
    <source>
        <dbReference type="ARBA" id="ARBA00004117"/>
    </source>
</evidence>
<dbReference type="Proteomes" id="UP000438699">
    <property type="component" value="Unassembled WGS sequence"/>
</dbReference>
<feature type="domain" description="Flagellar basal body rod protein N-terminal" evidence="5">
    <location>
        <begin position="17"/>
        <end position="35"/>
    </location>
</feature>
<reference evidence="8 9" key="1">
    <citation type="journal article" date="2017" name="Int. J. Syst. Evol. Microbiol.">
        <title>Desulfovibrio senegalensis sp. nov., a mesophilic sulfate reducer isolated from marine sediment.</title>
        <authorList>
            <person name="Thioye A."/>
            <person name="Gam Z.B.A."/>
            <person name="Mbengue M."/>
            <person name="Cayol J.L."/>
            <person name="Joseph-Bartoli M."/>
            <person name="Toure-Kane C."/>
            <person name="Labat M."/>
        </authorList>
    </citation>
    <scope>NUCLEOTIDE SEQUENCE [LARGE SCALE GENOMIC DNA]</scope>
    <source>
        <strain evidence="8 9">DSM 101509</strain>
    </source>
</reference>
<comment type="subcellular location">
    <subcellularLocation>
        <location evidence="1 4">Bacterial flagellum basal body</location>
    </subcellularLocation>
</comment>
<dbReference type="InterPro" id="IPR020013">
    <property type="entry name" value="Flagellar_FlgE/F/G"/>
</dbReference>
<comment type="similarity">
    <text evidence="2 4">Belongs to the flagella basal body rod proteins family.</text>
</comment>
<evidence type="ECO:0000256" key="3">
    <source>
        <dbReference type="ARBA" id="ARBA00023143"/>
    </source>
</evidence>
<gene>
    <name evidence="8" type="primary">flgF</name>
    <name evidence="8" type="ORF">F8A88_13400</name>
</gene>
<keyword evidence="8" id="KW-0966">Cell projection</keyword>
<comment type="caution">
    <text evidence="8">The sequence shown here is derived from an EMBL/GenBank/DDBJ whole genome shotgun (WGS) entry which is preliminary data.</text>
</comment>
<evidence type="ECO:0000259" key="7">
    <source>
        <dbReference type="Pfam" id="PF22692"/>
    </source>
</evidence>
<evidence type="ECO:0000313" key="9">
    <source>
        <dbReference type="Proteomes" id="UP000438699"/>
    </source>
</evidence>
<dbReference type="InterPro" id="IPR001444">
    <property type="entry name" value="Flag_bb_rod_N"/>
</dbReference>
<dbReference type="PROSITE" id="PS00588">
    <property type="entry name" value="FLAGELLA_BB_ROD"/>
    <property type="match status" value="1"/>
</dbReference>
<evidence type="ECO:0000256" key="4">
    <source>
        <dbReference type="RuleBase" id="RU362116"/>
    </source>
</evidence>
<evidence type="ECO:0000313" key="8">
    <source>
        <dbReference type="EMBL" id="KAB1440245.1"/>
    </source>
</evidence>
<dbReference type="RefSeq" id="WP_151151686.1">
    <property type="nucleotide sequence ID" value="NZ_WAIE01000007.1"/>
</dbReference>
<feature type="domain" description="Flagellar basal-body/hook protein C-terminal" evidence="6">
    <location>
        <begin position="210"/>
        <end position="252"/>
    </location>
</feature>
<dbReference type="OrthoDB" id="9804559at2"/>
<sequence length="259" mass="28135">MRDSSFSALFGALSNELRMSTVANNLANANTTAYKKDKIAFHDTFQRFAHDYLGDAKPYLRDKDLWPRANVMARPRLSDQQIDFTQGSLQQTGNQLDMAISGDGFFKVQIGDEQLLTRAGNFVVDAEGTLMTPEGNPVIGGGGPVNIPPTSRVVVDGSGGIIVDGALVARMDVVTVSDLNELEKVGKNCYRLRSGSTADEIPAEDCTVEQGYLEKGNVEVVTEMVAMIETQRSFEAYSKVIKGDSELDTKLLTQVGRAT</sequence>
<dbReference type="PANTHER" id="PTHR30435:SF19">
    <property type="entry name" value="FLAGELLAR BASAL-BODY ROD PROTEIN FLGG"/>
    <property type="match status" value="1"/>
</dbReference>
<dbReference type="EMBL" id="WAIE01000007">
    <property type="protein sequence ID" value="KAB1440245.1"/>
    <property type="molecule type" value="Genomic_DNA"/>
</dbReference>
<dbReference type="Pfam" id="PF06429">
    <property type="entry name" value="Flg_bbr_C"/>
    <property type="match status" value="1"/>
</dbReference>
<dbReference type="InterPro" id="IPR012836">
    <property type="entry name" value="FlgF"/>
</dbReference>
<dbReference type="InterPro" id="IPR019776">
    <property type="entry name" value="Flagellar_basal_body_rod_CS"/>
</dbReference>
<protein>
    <submittedName>
        <fullName evidence="8">Flagellar basal-body rod protein FlgF</fullName>
    </submittedName>
</protein>
<dbReference type="SUPFAM" id="SSF117143">
    <property type="entry name" value="Flagellar hook protein flgE"/>
    <property type="match status" value="1"/>
</dbReference>
<dbReference type="GO" id="GO:0030694">
    <property type="term" value="C:bacterial-type flagellum basal body, rod"/>
    <property type="evidence" value="ECO:0007669"/>
    <property type="project" value="InterPro"/>
</dbReference>
<dbReference type="Pfam" id="PF22692">
    <property type="entry name" value="LlgE_F_G_D1"/>
    <property type="match status" value="1"/>
</dbReference>
<evidence type="ECO:0000256" key="2">
    <source>
        <dbReference type="ARBA" id="ARBA00009677"/>
    </source>
</evidence>
<dbReference type="InterPro" id="IPR010930">
    <property type="entry name" value="Flg_bb/hook_C_dom"/>
</dbReference>
<proteinExistence type="inferred from homology"/>
<dbReference type="NCBIfam" id="TIGR02490">
    <property type="entry name" value="flgF"/>
    <property type="match status" value="1"/>
</dbReference>
<keyword evidence="8" id="KW-0282">Flagellum</keyword>
<accession>A0A6N6MZW0</accession>
<dbReference type="NCBIfam" id="TIGR03506">
    <property type="entry name" value="FlgEFG_subfam"/>
    <property type="match status" value="1"/>
</dbReference>
<dbReference type="AlphaFoldDB" id="A0A6N6MZW0"/>
<dbReference type="GO" id="GO:0071978">
    <property type="term" value="P:bacterial-type flagellum-dependent swarming motility"/>
    <property type="evidence" value="ECO:0007669"/>
    <property type="project" value="TreeGrafter"/>
</dbReference>
<keyword evidence="8" id="KW-0969">Cilium</keyword>
<dbReference type="Pfam" id="PF00460">
    <property type="entry name" value="Flg_bb_rod"/>
    <property type="match status" value="1"/>
</dbReference>
<keyword evidence="3 4" id="KW-0975">Bacterial flagellum</keyword>
<dbReference type="InterPro" id="IPR053967">
    <property type="entry name" value="LlgE_F_G-like_D1"/>
</dbReference>
<evidence type="ECO:0000259" key="5">
    <source>
        <dbReference type="Pfam" id="PF00460"/>
    </source>
</evidence>
<evidence type="ECO:0000259" key="6">
    <source>
        <dbReference type="Pfam" id="PF06429"/>
    </source>
</evidence>
<organism evidence="8 9">
    <name type="scientific">Pseudodesulfovibrio senegalensis</name>
    <dbReference type="NCBI Taxonomy" id="1721087"/>
    <lineage>
        <taxon>Bacteria</taxon>
        <taxon>Pseudomonadati</taxon>
        <taxon>Thermodesulfobacteriota</taxon>
        <taxon>Desulfovibrionia</taxon>
        <taxon>Desulfovibrionales</taxon>
        <taxon>Desulfovibrionaceae</taxon>
    </lineage>
</organism>